<keyword evidence="3" id="KW-0804">Transcription</keyword>
<dbReference type="RefSeq" id="WP_175129214.1">
    <property type="nucleotide sequence ID" value="NZ_CADILD010000002.1"/>
</dbReference>
<dbReference type="Pfam" id="PF00717">
    <property type="entry name" value="Peptidase_S24"/>
    <property type="match status" value="1"/>
</dbReference>
<dbReference type="InterPro" id="IPR036286">
    <property type="entry name" value="LexA/Signal_pep-like_sf"/>
</dbReference>
<protein>
    <recommendedName>
        <fullName evidence="4">Peptidase S24/S26A/S26B/S26C domain-containing protein</fullName>
    </recommendedName>
</protein>
<evidence type="ECO:0000259" key="4">
    <source>
        <dbReference type="Pfam" id="PF00717"/>
    </source>
</evidence>
<dbReference type="Gene3D" id="2.10.109.10">
    <property type="entry name" value="Umud Fragment, subunit A"/>
    <property type="match status" value="1"/>
</dbReference>
<dbReference type="InterPro" id="IPR039418">
    <property type="entry name" value="LexA-like"/>
</dbReference>
<keyword evidence="2" id="KW-0238">DNA-binding</keyword>
<dbReference type="InterPro" id="IPR010982">
    <property type="entry name" value="Lambda_DNA-bd_dom_sf"/>
</dbReference>
<dbReference type="InterPro" id="IPR015927">
    <property type="entry name" value="Peptidase_S24_S26A/B/C"/>
</dbReference>
<sequence>MKMWTIEEEAAALRARFEGVNRAAFARDHHVKGGQAMIYQHITGRRPIGIEAAMAYAEGFGCTLAAISPRLAAEAQKAASLTSAPPLSAAPASGSTWPFPSVPLALLKGLGDDQLKRLEGALLLALGQMGVKAKGSATSSKSPAAKRGAIMNIDAVADEFPMAPLPAAPWDPDGLTTHQADRMQALRISTAANVGHVANAGYSANDQAFMPIPELDVRLAAGRLGIENYHETEIGEILLRRSFLESFKLPINRMKIVYAQGDSMEPVIRNGGPMLFFEDPITDPREIDPRTVYAINHGGKMIVKCIAREREGAWLAKSLNPAYAPFALEKEDGCEVRIVGRILWSPYDLRNGVDERLL</sequence>
<dbReference type="SUPFAM" id="SSF51306">
    <property type="entry name" value="LexA/Signal peptidase"/>
    <property type="match status" value="1"/>
</dbReference>
<gene>
    <name evidence="5" type="ORF">LMG1861_03819</name>
</gene>
<dbReference type="EMBL" id="CADILD010000002">
    <property type="protein sequence ID" value="CAB3891355.1"/>
    <property type="molecule type" value="Genomic_DNA"/>
</dbReference>
<proteinExistence type="predicted"/>
<evidence type="ECO:0000256" key="1">
    <source>
        <dbReference type="ARBA" id="ARBA00023015"/>
    </source>
</evidence>
<dbReference type="PANTHER" id="PTHR40661">
    <property type="match status" value="1"/>
</dbReference>
<dbReference type="AlphaFoldDB" id="A0A6S7E0W6"/>
<evidence type="ECO:0000256" key="2">
    <source>
        <dbReference type="ARBA" id="ARBA00023125"/>
    </source>
</evidence>
<dbReference type="Proteomes" id="UP000494105">
    <property type="component" value="Unassembled WGS sequence"/>
</dbReference>
<accession>A0A6S7E0W6</accession>
<name>A0A6S7E0W6_9BURK</name>
<organism evidence="5 6">
    <name type="scientific">Achromobacter piechaudii</name>
    <dbReference type="NCBI Taxonomy" id="72556"/>
    <lineage>
        <taxon>Bacteria</taxon>
        <taxon>Pseudomonadati</taxon>
        <taxon>Pseudomonadota</taxon>
        <taxon>Betaproteobacteria</taxon>
        <taxon>Burkholderiales</taxon>
        <taxon>Alcaligenaceae</taxon>
        <taxon>Achromobacter</taxon>
    </lineage>
</organism>
<dbReference type="GO" id="GO:0003677">
    <property type="term" value="F:DNA binding"/>
    <property type="evidence" value="ECO:0007669"/>
    <property type="project" value="UniProtKB-KW"/>
</dbReference>
<keyword evidence="1" id="KW-0805">Transcription regulation</keyword>
<evidence type="ECO:0000256" key="3">
    <source>
        <dbReference type="ARBA" id="ARBA00023163"/>
    </source>
</evidence>
<evidence type="ECO:0000313" key="6">
    <source>
        <dbReference type="Proteomes" id="UP000494105"/>
    </source>
</evidence>
<dbReference type="Gene3D" id="1.10.260.40">
    <property type="entry name" value="lambda repressor-like DNA-binding domains"/>
    <property type="match status" value="1"/>
</dbReference>
<dbReference type="PANTHER" id="PTHR40661:SF1">
    <property type="entry name" value="HTH CRO_C1-TYPE DOMAIN-CONTAINING PROTEIN"/>
    <property type="match status" value="1"/>
</dbReference>
<dbReference type="CDD" id="cd06529">
    <property type="entry name" value="S24_LexA-like"/>
    <property type="match status" value="1"/>
</dbReference>
<feature type="domain" description="Peptidase S24/S26A/S26B/S26C" evidence="4">
    <location>
        <begin position="224"/>
        <end position="342"/>
    </location>
</feature>
<reference evidence="5 6" key="1">
    <citation type="submission" date="2020-04" db="EMBL/GenBank/DDBJ databases">
        <authorList>
            <person name="De Canck E."/>
        </authorList>
    </citation>
    <scope>NUCLEOTIDE SEQUENCE [LARGE SCALE GENOMIC DNA]</scope>
    <source>
        <strain evidence="5 6">LMG 1861</strain>
    </source>
</reference>
<evidence type="ECO:0000313" key="5">
    <source>
        <dbReference type="EMBL" id="CAB3891355.1"/>
    </source>
</evidence>